<dbReference type="InterPro" id="IPR004393">
    <property type="entry name" value="NadC"/>
</dbReference>
<dbReference type="GO" id="GO:0034213">
    <property type="term" value="P:quinolinate catabolic process"/>
    <property type="evidence" value="ECO:0007669"/>
    <property type="project" value="TreeGrafter"/>
</dbReference>
<dbReference type="GO" id="GO:0004514">
    <property type="term" value="F:nicotinate-nucleotide diphosphorylase (carboxylating) activity"/>
    <property type="evidence" value="ECO:0007669"/>
    <property type="project" value="UniProtKB-EC"/>
</dbReference>
<evidence type="ECO:0000256" key="10">
    <source>
        <dbReference type="ARBA" id="ARBA00047445"/>
    </source>
</evidence>
<keyword evidence="6" id="KW-0662">Pyridine nucleotide biosynthesis</keyword>
<evidence type="ECO:0000256" key="4">
    <source>
        <dbReference type="ARBA" id="ARBA00011218"/>
    </source>
</evidence>
<dbReference type="OrthoDB" id="9782546at2"/>
<sequence>MENNNFPSYSIPYFLLKEVIKRSLEEDIGNGDLTSSLLIPRNEKAKAHIIVREEAVLSGLEVACQVFSYIDPSLHCVSFFMDGQKVEKNTPIIEISGNAQALLMGERVALNFLSHLCGIATLTHRFVEVLRESKTKILDTRKTLPGLRFLQKYAVLCGGGANHRYSLSDHILIKDNHLSLIRRKMGESWLEWLQEKLTIIRYRKPLVRIEIETKTLEELSCICTLSPDIIMLDNMELNQISEGMKIINHKALVEVSGRVNLEKLQAVARLGVDFVSLGLLTHSAPAIDISMDIH</sequence>
<evidence type="ECO:0000313" key="16">
    <source>
        <dbReference type="EMBL" id="QDQ43322.1"/>
    </source>
</evidence>
<keyword evidence="7 12" id="KW-0328">Glycosyltransferase</keyword>
<proteinExistence type="inferred from homology"/>
<dbReference type="CDD" id="cd01572">
    <property type="entry name" value="QPRTase"/>
    <property type="match status" value="1"/>
</dbReference>
<name>A0A0C1V459_9BACT</name>
<comment type="subunit">
    <text evidence="4">Hexamer formed by 3 homodimers.</text>
</comment>
<comment type="function">
    <text evidence="1">Involved in the catabolism of quinolinic acid (QA).</text>
</comment>
<dbReference type="SUPFAM" id="SSF54675">
    <property type="entry name" value="Nicotinate/Quinolinate PRTase N-terminal domain-like"/>
    <property type="match status" value="1"/>
</dbReference>
<dbReference type="InterPro" id="IPR022412">
    <property type="entry name" value="Quinolinate_PRibosylTrfase_N"/>
</dbReference>
<comment type="similarity">
    <text evidence="3 12">Belongs to the NadC/ModD family.</text>
</comment>
<dbReference type="InterPro" id="IPR037128">
    <property type="entry name" value="Quinolinate_PRibosylTase_N_sf"/>
</dbReference>
<evidence type="ECO:0000256" key="3">
    <source>
        <dbReference type="ARBA" id="ARBA00009400"/>
    </source>
</evidence>
<dbReference type="PANTHER" id="PTHR32179">
    <property type="entry name" value="NICOTINATE-NUCLEOTIDE PYROPHOSPHORYLASE [CARBOXYLATING]"/>
    <property type="match status" value="1"/>
</dbReference>
<reference evidence="15 17" key="1">
    <citation type="submission" date="2014-08" db="EMBL/GenBank/DDBJ databases">
        <title>Methylacidiphilum kamchatkense strain Kam1 draft genome sequence.</title>
        <authorList>
            <person name="Birkeland N.-K."/>
            <person name="Erikstad H.A."/>
        </authorList>
    </citation>
    <scope>NUCLEOTIDE SEQUENCE [LARGE SCALE GENOMIC DNA]</scope>
    <source>
        <strain evidence="15 17">Kam1</strain>
    </source>
</reference>
<keyword evidence="8 12" id="KW-0808">Transferase</keyword>
<dbReference type="STRING" id="1202785.A946_06345"/>
<dbReference type="RefSeq" id="WP_039721469.1">
    <property type="nucleotide sequence ID" value="NZ_CP037899.1"/>
</dbReference>
<dbReference type="KEGG" id="mkc:kam1_2114"/>
<organism evidence="16 18">
    <name type="scientific">Methylacidiphilum kamchatkense Kam1</name>
    <dbReference type="NCBI Taxonomy" id="1202785"/>
    <lineage>
        <taxon>Bacteria</taxon>
        <taxon>Pseudomonadati</taxon>
        <taxon>Verrucomicrobiota</taxon>
        <taxon>Methylacidiphilae</taxon>
        <taxon>Methylacidiphilales</taxon>
        <taxon>Methylacidiphilaceae</taxon>
        <taxon>Methylacidiphilum (ex Ratnadevi et al. 2023)</taxon>
    </lineage>
</organism>
<dbReference type="Pfam" id="PF02749">
    <property type="entry name" value="QRPTase_N"/>
    <property type="match status" value="1"/>
</dbReference>
<dbReference type="EC" id="2.4.2.19" evidence="5"/>
<feature type="domain" description="Quinolinate phosphoribosyl transferase N-terminal" evidence="14">
    <location>
        <begin position="32"/>
        <end position="117"/>
    </location>
</feature>
<reference evidence="16" key="2">
    <citation type="journal article" date="2019" name="BMC Genomics">
        <title>Complete genome sequence analysis of the thermoacidophilic verrucomicrobial methanotroph 'Candidatus Methylacidiphilum kamchatkense' strain Kam1 and comparison with its closest relatives.</title>
        <authorList>
            <person name="Kruse T."/>
            <person name="Ratnadevi C.M."/>
            <person name="Erikstad H.A."/>
            <person name="Birkeland N.K."/>
        </authorList>
    </citation>
    <scope>NUCLEOTIDE SEQUENCE</scope>
    <source>
        <strain evidence="16">Kam1</strain>
    </source>
</reference>
<comment type="catalytic activity">
    <reaction evidence="10">
        <text>nicotinate beta-D-ribonucleotide + CO2 + diphosphate = quinolinate + 5-phospho-alpha-D-ribose 1-diphosphate + 2 H(+)</text>
        <dbReference type="Rhea" id="RHEA:12733"/>
        <dbReference type="ChEBI" id="CHEBI:15378"/>
        <dbReference type="ChEBI" id="CHEBI:16526"/>
        <dbReference type="ChEBI" id="CHEBI:29959"/>
        <dbReference type="ChEBI" id="CHEBI:33019"/>
        <dbReference type="ChEBI" id="CHEBI:57502"/>
        <dbReference type="ChEBI" id="CHEBI:58017"/>
        <dbReference type="EC" id="2.4.2.19"/>
    </reaction>
</comment>
<dbReference type="InterPro" id="IPR036068">
    <property type="entry name" value="Nicotinate_pribotase-like_C"/>
</dbReference>
<accession>A0A0C1V459</accession>
<evidence type="ECO:0000256" key="8">
    <source>
        <dbReference type="ARBA" id="ARBA00022679"/>
    </source>
</evidence>
<dbReference type="InterPro" id="IPR027277">
    <property type="entry name" value="NadC/ModD"/>
</dbReference>
<dbReference type="FunFam" id="3.20.20.70:FF:000030">
    <property type="entry name" value="Nicotinate-nucleotide pyrophosphorylase, carboxylating"/>
    <property type="match status" value="1"/>
</dbReference>
<evidence type="ECO:0000256" key="7">
    <source>
        <dbReference type="ARBA" id="ARBA00022676"/>
    </source>
</evidence>
<evidence type="ECO:0000313" key="17">
    <source>
        <dbReference type="Proteomes" id="UP000031594"/>
    </source>
</evidence>
<dbReference type="Gene3D" id="3.90.1170.20">
    <property type="entry name" value="Quinolinate phosphoribosyl transferase, N-terminal domain"/>
    <property type="match status" value="1"/>
</dbReference>
<keyword evidence="17" id="KW-1185">Reference proteome</keyword>
<dbReference type="GO" id="GO:0009435">
    <property type="term" value="P:NAD+ biosynthetic process"/>
    <property type="evidence" value="ECO:0007669"/>
    <property type="project" value="UniProtKB-UniPathway"/>
</dbReference>
<dbReference type="AlphaFoldDB" id="A0A0C1V459"/>
<dbReference type="Proteomes" id="UP000031594">
    <property type="component" value="Unassembled WGS sequence"/>
</dbReference>
<evidence type="ECO:0000256" key="1">
    <source>
        <dbReference type="ARBA" id="ARBA00003237"/>
    </source>
</evidence>
<dbReference type="Gene3D" id="3.20.20.70">
    <property type="entry name" value="Aldolase class I"/>
    <property type="match status" value="1"/>
</dbReference>
<dbReference type="PIRSF" id="PIRSF006250">
    <property type="entry name" value="NadC_ModD"/>
    <property type="match status" value="1"/>
</dbReference>
<gene>
    <name evidence="15" type="ORF">A946_06345</name>
    <name evidence="16" type="ORF">kam1_2114</name>
</gene>
<evidence type="ECO:0000256" key="9">
    <source>
        <dbReference type="ARBA" id="ARBA00033102"/>
    </source>
</evidence>
<evidence type="ECO:0000256" key="11">
    <source>
        <dbReference type="ARBA" id="ARBA00069173"/>
    </source>
</evidence>
<dbReference type="InterPro" id="IPR002638">
    <property type="entry name" value="Quinolinate_PRibosylTrfase_C"/>
</dbReference>
<protein>
    <recommendedName>
        <fullName evidence="11">Probable nicotinate-nucleotide pyrophosphorylase [carboxylating]</fullName>
        <ecNumber evidence="5">2.4.2.19</ecNumber>
    </recommendedName>
    <alternativeName>
        <fullName evidence="9">Quinolinate phosphoribosyltransferase [decarboxylating]</fullName>
    </alternativeName>
</protein>
<dbReference type="InterPro" id="IPR013785">
    <property type="entry name" value="Aldolase_TIM"/>
</dbReference>
<dbReference type="EMBL" id="JQNX01000004">
    <property type="protein sequence ID" value="KIE58505.1"/>
    <property type="molecule type" value="Genomic_DNA"/>
</dbReference>
<feature type="domain" description="Quinolinate phosphoribosyl transferase C-terminal" evidence="13">
    <location>
        <begin position="119"/>
        <end position="292"/>
    </location>
</feature>
<dbReference type="Proteomes" id="UP000315925">
    <property type="component" value="Chromosome"/>
</dbReference>
<dbReference type="Pfam" id="PF01729">
    <property type="entry name" value="QRPTase_C"/>
    <property type="match status" value="1"/>
</dbReference>
<evidence type="ECO:0000256" key="2">
    <source>
        <dbReference type="ARBA" id="ARBA00004893"/>
    </source>
</evidence>
<dbReference type="GO" id="GO:0005737">
    <property type="term" value="C:cytoplasm"/>
    <property type="evidence" value="ECO:0007669"/>
    <property type="project" value="TreeGrafter"/>
</dbReference>
<evidence type="ECO:0000256" key="5">
    <source>
        <dbReference type="ARBA" id="ARBA00011944"/>
    </source>
</evidence>
<dbReference type="PANTHER" id="PTHR32179:SF3">
    <property type="entry name" value="NICOTINATE-NUCLEOTIDE PYROPHOSPHORYLASE [CARBOXYLATING]"/>
    <property type="match status" value="1"/>
</dbReference>
<reference evidence="18" key="3">
    <citation type="submission" date="2019-03" db="EMBL/GenBank/DDBJ databases">
        <title>Complete genome of Methylacidiphilum kamchatkense Kam1.</title>
        <authorList>
            <person name="Kruse T."/>
            <person name="Murarilal Ratnadevi C."/>
            <person name="Erikstad H.-A."/>
            <person name="Birkeland N.-K."/>
        </authorList>
    </citation>
    <scope>NUCLEOTIDE SEQUENCE [LARGE SCALE GENOMIC DNA]</scope>
    <source>
        <strain evidence="18">kam1</strain>
    </source>
</reference>
<evidence type="ECO:0000256" key="12">
    <source>
        <dbReference type="PIRNR" id="PIRNR006250"/>
    </source>
</evidence>
<comment type="pathway">
    <text evidence="2">Cofactor biosynthesis; NAD(+) biosynthesis; nicotinate D-ribonucleotide from quinolinate: step 1/1.</text>
</comment>
<dbReference type="EMBL" id="CP037899">
    <property type="protein sequence ID" value="QDQ43322.1"/>
    <property type="molecule type" value="Genomic_DNA"/>
</dbReference>
<dbReference type="UniPathway" id="UPA00253">
    <property type="reaction ID" value="UER00331"/>
</dbReference>
<evidence type="ECO:0000313" key="18">
    <source>
        <dbReference type="Proteomes" id="UP000315925"/>
    </source>
</evidence>
<evidence type="ECO:0000259" key="14">
    <source>
        <dbReference type="Pfam" id="PF02749"/>
    </source>
</evidence>
<dbReference type="FunFam" id="3.90.1170.20:FF:000001">
    <property type="entry name" value="Nicotinate-nucleotide diphosphorylase (Carboxylating)"/>
    <property type="match status" value="1"/>
</dbReference>
<dbReference type="SUPFAM" id="SSF51690">
    <property type="entry name" value="Nicotinate/Quinolinate PRTase C-terminal domain-like"/>
    <property type="match status" value="1"/>
</dbReference>
<evidence type="ECO:0000259" key="13">
    <source>
        <dbReference type="Pfam" id="PF01729"/>
    </source>
</evidence>
<dbReference type="NCBIfam" id="TIGR00078">
    <property type="entry name" value="nadC"/>
    <property type="match status" value="1"/>
</dbReference>
<evidence type="ECO:0000313" key="15">
    <source>
        <dbReference type="EMBL" id="KIE58505.1"/>
    </source>
</evidence>
<evidence type="ECO:0000256" key="6">
    <source>
        <dbReference type="ARBA" id="ARBA00022642"/>
    </source>
</evidence>